<dbReference type="EMBL" id="SDIF01000066">
    <property type="protein sequence ID" value="RXS64601.1"/>
    <property type="molecule type" value="Genomic_DNA"/>
</dbReference>
<dbReference type="SUPFAM" id="SSF53720">
    <property type="entry name" value="ALDH-like"/>
    <property type="match status" value="1"/>
</dbReference>
<dbReference type="InterPro" id="IPR016161">
    <property type="entry name" value="Ald_DH/histidinol_DH"/>
</dbReference>
<evidence type="ECO:0000256" key="4">
    <source>
        <dbReference type="RuleBase" id="RU003345"/>
    </source>
</evidence>
<dbReference type="Proteomes" id="UP000289482">
    <property type="component" value="Unassembled WGS sequence"/>
</dbReference>
<feature type="domain" description="Aldehyde dehydrogenase" evidence="5">
    <location>
        <begin position="26"/>
        <end position="488"/>
    </location>
</feature>
<dbReference type="InterPro" id="IPR015590">
    <property type="entry name" value="Aldehyde_DH_dom"/>
</dbReference>
<keyword evidence="7" id="KW-1185">Reference proteome</keyword>
<dbReference type="PROSITE" id="PS00070">
    <property type="entry name" value="ALDEHYDE_DEHYDR_CYS"/>
    <property type="match status" value="1"/>
</dbReference>
<evidence type="ECO:0000313" key="7">
    <source>
        <dbReference type="Proteomes" id="UP000289482"/>
    </source>
</evidence>
<feature type="active site" evidence="3">
    <location>
        <position position="259"/>
    </location>
</feature>
<dbReference type="AlphaFoldDB" id="A0A4Q1QXP2"/>
<dbReference type="RefSeq" id="WP_129249335.1">
    <property type="nucleotide sequence ID" value="NZ_JABZEL010000008.1"/>
</dbReference>
<dbReference type="InterPro" id="IPR016160">
    <property type="entry name" value="Ald_DH_CS_CYS"/>
</dbReference>
<comment type="similarity">
    <text evidence="1 4">Belongs to the aldehyde dehydrogenase family.</text>
</comment>
<dbReference type="Gene3D" id="3.40.309.10">
    <property type="entry name" value="Aldehyde Dehydrogenase, Chain A, domain 2"/>
    <property type="match status" value="1"/>
</dbReference>
<evidence type="ECO:0000256" key="2">
    <source>
        <dbReference type="ARBA" id="ARBA00023002"/>
    </source>
</evidence>
<keyword evidence="2 4" id="KW-0560">Oxidoreductase</keyword>
<evidence type="ECO:0000256" key="3">
    <source>
        <dbReference type="PROSITE-ProRule" id="PRU10007"/>
    </source>
</evidence>
<evidence type="ECO:0000313" key="6">
    <source>
        <dbReference type="EMBL" id="RXS64601.1"/>
    </source>
</evidence>
<dbReference type="PROSITE" id="PS00687">
    <property type="entry name" value="ALDEHYDE_DEHYDR_GLU"/>
    <property type="match status" value="1"/>
</dbReference>
<dbReference type="FunFam" id="3.40.605.10:FF:000001">
    <property type="entry name" value="Aldehyde dehydrogenase 1"/>
    <property type="match status" value="1"/>
</dbReference>
<reference evidence="6 7" key="1">
    <citation type="submission" date="2019-01" db="EMBL/GenBank/DDBJ databases">
        <title>Draft genome sequences of the type strain Streptomyces sioyaensis DSM 40032 and its novel strain, TM32, a thermotolerant antibiotics-producing actinobacterium.</title>
        <authorList>
            <person name="Nakaew N."/>
            <person name="Lumyong S."/>
            <person name="Sloan W.T."/>
            <person name="Sungthong R."/>
        </authorList>
    </citation>
    <scope>NUCLEOTIDE SEQUENCE [LARGE SCALE GENOMIC DNA]</scope>
    <source>
        <strain evidence="6 7">DSM 40032</strain>
    </source>
</reference>
<sequence length="509" mass="53686">MDQRFDATERFAEGAQFIAGSLRSGSSGRTQAVVDPATGETVYSYELAGEAEVDAAVDAARRAFADWGGATPGERSDTLHRFAAALAEDAGDLARAESLNCGKPIKLSEEFDVPGSIDNAAFFAGAARHLEGKAAGEYSPDHTSVIRREPIGVVGSIAPWNYPLQMAAWKVLPALAAGNTIVLKPAEITPFTSLLFAQAAQRAGLPDGALNIVSGAGRDAGERLVGHPSVAMTSFTGSTAVGKRVAEIATGTVKRLHLELGGKAPFVVFDDADLEAAVHGAVAGALINTGQDCTAATRAYVQRPLYDAFVSGVADLMATVRLGDPFDPSTDLGPLISHAQRDRVAAFVDRARAYATVVTGGEAPDFGPHTELANGAYYRPTLIAGAAQDSEIVQSEIFGPVLVVLPFDSDDEGIALANDSPYGLAASAWSRDVYRTGRATREINAGCVWVNDHIPIISEMPHGGAKASGFGKDMSAYSFEEYTQVKHVMYDNTAVARKDWHRTVFGDRP</sequence>
<dbReference type="FunFam" id="3.40.309.10:FF:000009">
    <property type="entry name" value="Aldehyde dehydrogenase A"/>
    <property type="match status" value="1"/>
</dbReference>
<evidence type="ECO:0000256" key="1">
    <source>
        <dbReference type="ARBA" id="ARBA00009986"/>
    </source>
</evidence>
<dbReference type="InterPro" id="IPR029510">
    <property type="entry name" value="Ald_DH_CS_GLU"/>
</dbReference>
<dbReference type="Gene3D" id="3.40.605.10">
    <property type="entry name" value="Aldehyde Dehydrogenase, Chain A, domain 1"/>
    <property type="match status" value="1"/>
</dbReference>
<dbReference type="NCBIfam" id="NF010000">
    <property type="entry name" value="PRK13473.1"/>
    <property type="match status" value="1"/>
</dbReference>
<accession>A0A4Q1QXP2</accession>
<protein>
    <submittedName>
        <fullName evidence="6">Gamma-aminobutyraldehyde dehydrogenase</fullName>
    </submittedName>
</protein>
<comment type="caution">
    <text evidence="6">The sequence shown here is derived from an EMBL/GenBank/DDBJ whole genome shotgun (WGS) entry which is preliminary data.</text>
</comment>
<evidence type="ECO:0000259" key="5">
    <source>
        <dbReference type="Pfam" id="PF00171"/>
    </source>
</evidence>
<gene>
    <name evidence="6" type="ORF">EST54_21560</name>
</gene>
<dbReference type="GeneID" id="95780504"/>
<dbReference type="InterPro" id="IPR016162">
    <property type="entry name" value="Ald_DH_N"/>
</dbReference>
<dbReference type="Pfam" id="PF00171">
    <property type="entry name" value="Aldedh"/>
    <property type="match status" value="1"/>
</dbReference>
<proteinExistence type="inferred from homology"/>
<name>A0A4Q1QXP2_9ACTN</name>
<organism evidence="6 7">
    <name type="scientific">Streptomyces sioyaensis</name>
    <dbReference type="NCBI Taxonomy" id="67364"/>
    <lineage>
        <taxon>Bacteria</taxon>
        <taxon>Bacillati</taxon>
        <taxon>Actinomycetota</taxon>
        <taxon>Actinomycetes</taxon>
        <taxon>Kitasatosporales</taxon>
        <taxon>Streptomycetaceae</taxon>
        <taxon>Streptomyces</taxon>
    </lineage>
</organism>
<dbReference type="InterPro" id="IPR016163">
    <property type="entry name" value="Ald_DH_C"/>
</dbReference>
<dbReference type="GO" id="GO:0016620">
    <property type="term" value="F:oxidoreductase activity, acting on the aldehyde or oxo group of donors, NAD or NADP as acceptor"/>
    <property type="evidence" value="ECO:0007669"/>
    <property type="project" value="InterPro"/>
</dbReference>
<dbReference type="PANTHER" id="PTHR11699">
    <property type="entry name" value="ALDEHYDE DEHYDROGENASE-RELATED"/>
    <property type="match status" value="1"/>
</dbReference>